<proteinExistence type="predicted"/>
<sequence>MELSKCNETVKVSVGIDVSKGHSTVSFFRTGDKSPSKPFTINHDIPDLKSLERKLDRYKANGTLRIYMECTGRYHLGLANGLYKDGYTVYAVNPKLLADFHDDSLRKPKTDPVDAQKIASYGIQYWNKDRRPFNQMDSKRECLKECERQYKLYTDECVTFTNNLLSLTDLTCPGVNRLFSSNTNQNGHLKWVDFVNTWWHVDCIRKMSMNAFSNRYCKWCQKHGYEFSEDKAEDIMDWAKKALVAMPKSTYIKKTIQIAVNAINDLLETIQNTKKHMNQLASQLPEYPVVMKMDGVGEVTGPIIMGELGDVTRFNKRSQITAFAGVDPKKHESGDDKPKSSRATKIGSPELRRALYLVMTSKLARKPQGDRVYDFIVKKRSEGKKYLVYMTAGANKFLRIYYGTVRDYMQNKQNPSFIQDKAPAGQANVSQTA</sequence>
<dbReference type="GO" id="GO:0006313">
    <property type="term" value="P:DNA transposition"/>
    <property type="evidence" value="ECO:0007669"/>
    <property type="project" value="InterPro"/>
</dbReference>
<evidence type="ECO:0000313" key="5">
    <source>
        <dbReference type="Proteomes" id="UP000320585"/>
    </source>
</evidence>
<feature type="region of interest" description="Disordered" evidence="1">
    <location>
        <begin position="325"/>
        <end position="345"/>
    </location>
</feature>
<dbReference type="RefSeq" id="WP_198419597.1">
    <property type="nucleotide sequence ID" value="NZ_AP019697.1"/>
</dbReference>
<gene>
    <name evidence="4" type="ORF">Dia5BBH33_12140</name>
</gene>
<protein>
    <submittedName>
        <fullName evidence="4">IS110 family transposase</fullName>
    </submittedName>
</protein>
<dbReference type="AlphaFoldDB" id="A0A8D4UUL0"/>
<dbReference type="GeneID" id="92716436"/>
<keyword evidence="5" id="KW-1185">Reference proteome</keyword>
<evidence type="ECO:0000256" key="1">
    <source>
        <dbReference type="SAM" id="MobiDB-lite"/>
    </source>
</evidence>
<dbReference type="Pfam" id="PF01548">
    <property type="entry name" value="DEDD_Tnp_IS110"/>
    <property type="match status" value="1"/>
</dbReference>
<evidence type="ECO:0000259" key="3">
    <source>
        <dbReference type="Pfam" id="PF02371"/>
    </source>
</evidence>
<dbReference type="KEGG" id="dho:Dia5BBH33_12140"/>
<accession>A0A8D4UUL0</accession>
<dbReference type="GO" id="GO:0003677">
    <property type="term" value="F:DNA binding"/>
    <property type="evidence" value="ECO:0007669"/>
    <property type="project" value="InterPro"/>
</dbReference>
<dbReference type="InterPro" id="IPR003346">
    <property type="entry name" value="Transposase_20"/>
</dbReference>
<feature type="domain" description="Transposase IS110-like N-terminal" evidence="2">
    <location>
        <begin position="14"/>
        <end position="173"/>
    </location>
</feature>
<dbReference type="InterPro" id="IPR047650">
    <property type="entry name" value="Transpos_IS110"/>
</dbReference>
<dbReference type="NCBIfam" id="NF033542">
    <property type="entry name" value="transpos_IS110"/>
    <property type="match status" value="1"/>
</dbReference>
<feature type="compositionally biased region" description="Basic and acidic residues" evidence="1">
    <location>
        <begin position="327"/>
        <end position="339"/>
    </location>
</feature>
<dbReference type="Pfam" id="PF02371">
    <property type="entry name" value="Transposase_20"/>
    <property type="match status" value="1"/>
</dbReference>
<reference evidence="5" key="1">
    <citation type="submission" date="2019-05" db="EMBL/GenBank/DDBJ databases">
        <title>Complete genome sequencing of Dialister sp. strain 5BBH33.</title>
        <authorList>
            <person name="Sakamoto M."/>
            <person name="Murakami T."/>
            <person name="Mori H."/>
        </authorList>
    </citation>
    <scope>NUCLEOTIDE SEQUENCE [LARGE SCALE GENOMIC DNA]</scope>
    <source>
        <strain evidence="5">5BBH33</strain>
    </source>
</reference>
<evidence type="ECO:0000259" key="2">
    <source>
        <dbReference type="Pfam" id="PF01548"/>
    </source>
</evidence>
<dbReference type="EMBL" id="AP019697">
    <property type="protein sequence ID" value="BBK25279.1"/>
    <property type="molecule type" value="Genomic_DNA"/>
</dbReference>
<evidence type="ECO:0000313" key="4">
    <source>
        <dbReference type="EMBL" id="BBK25279.1"/>
    </source>
</evidence>
<feature type="domain" description="Transposase IS116/IS110/IS902 C-terminal" evidence="3">
    <location>
        <begin position="289"/>
        <end position="373"/>
    </location>
</feature>
<dbReference type="InterPro" id="IPR002525">
    <property type="entry name" value="Transp_IS110-like_N"/>
</dbReference>
<name>A0A8D4UUL0_9FIRM</name>
<organism evidence="4 5">
    <name type="scientific">Dialister hominis</name>
    <dbReference type="NCBI Taxonomy" id="2582419"/>
    <lineage>
        <taxon>Bacteria</taxon>
        <taxon>Bacillati</taxon>
        <taxon>Bacillota</taxon>
        <taxon>Negativicutes</taxon>
        <taxon>Veillonellales</taxon>
        <taxon>Veillonellaceae</taxon>
        <taxon>Dialister</taxon>
    </lineage>
</organism>
<dbReference type="GO" id="GO:0004803">
    <property type="term" value="F:transposase activity"/>
    <property type="evidence" value="ECO:0007669"/>
    <property type="project" value="InterPro"/>
</dbReference>
<dbReference type="Proteomes" id="UP000320585">
    <property type="component" value="Chromosome"/>
</dbReference>
<dbReference type="PANTHER" id="PTHR33055">
    <property type="entry name" value="TRANSPOSASE FOR INSERTION SEQUENCE ELEMENT IS1111A"/>
    <property type="match status" value="1"/>
</dbReference>